<dbReference type="InterPro" id="IPR003660">
    <property type="entry name" value="HAMP_dom"/>
</dbReference>
<dbReference type="Pfam" id="PF02518">
    <property type="entry name" value="HATPase_c"/>
    <property type="match status" value="1"/>
</dbReference>
<organism evidence="14 15">
    <name type="scientific">Aquimonas voraii</name>
    <dbReference type="NCBI Taxonomy" id="265719"/>
    <lineage>
        <taxon>Bacteria</taxon>
        <taxon>Pseudomonadati</taxon>
        <taxon>Pseudomonadota</taxon>
        <taxon>Gammaproteobacteria</taxon>
        <taxon>Lysobacterales</taxon>
        <taxon>Lysobacteraceae</taxon>
        <taxon>Aquimonas</taxon>
    </lineage>
</organism>
<dbReference type="InterPro" id="IPR036890">
    <property type="entry name" value="HATPase_C_sf"/>
</dbReference>
<dbReference type="InterPro" id="IPR050428">
    <property type="entry name" value="TCS_sensor_his_kinase"/>
</dbReference>
<protein>
    <recommendedName>
        <fullName evidence="3">histidine kinase</fullName>
        <ecNumber evidence="3">2.7.13.3</ecNumber>
    </recommendedName>
</protein>
<dbReference type="InterPro" id="IPR036097">
    <property type="entry name" value="HisK_dim/P_sf"/>
</dbReference>
<dbReference type="SUPFAM" id="SSF55874">
    <property type="entry name" value="ATPase domain of HSP90 chaperone/DNA topoisomerase II/histidine kinase"/>
    <property type="match status" value="1"/>
</dbReference>
<keyword evidence="8 11" id="KW-1133">Transmembrane helix</keyword>
<evidence type="ECO:0000313" key="14">
    <source>
        <dbReference type="EMBL" id="SDD35874.1"/>
    </source>
</evidence>
<proteinExistence type="predicted"/>
<name>A0A1G6U3V0_9GAMM</name>
<dbReference type="PANTHER" id="PTHR45436:SF5">
    <property type="entry name" value="SENSOR HISTIDINE KINASE TRCS"/>
    <property type="match status" value="1"/>
</dbReference>
<feature type="transmembrane region" description="Helical" evidence="11">
    <location>
        <begin position="12"/>
        <end position="31"/>
    </location>
</feature>
<dbReference type="GO" id="GO:0000155">
    <property type="term" value="F:phosphorelay sensor kinase activity"/>
    <property type="evidence" value="ECO:0007669"/>
    <property type="project" value="InterPro"/>
</dbReference>
<feature type="domain" description="HAMP" evidence="13">
    <location>
        <begin position="186"/>
        <end position="238"/>
    </location>
</feature>
<comment type="subcellular location">
    <subcellularLocation>
        <location evidence="2">Membrane</location>
    </subcellularLocation>
</comment>
<evidence type="ECO:0000256" key="1">
    <source>
        <dbReference type="ARBA" id="ARBA00000085"/>
    </source>
</evidence>
<dbReference type="PROSITE" id="PS50885">
    <property type="entry name" value="HAMP"/>
    <property type="match status" value="1"/>
</dbReference>
<dbReference type="AlphaFoldDB" id="A0A1G6U3V0"/>
<evidence type="ECO:0000256" key="4">
    <source>
        <dbReference type="ARBA" id="ARBA00022553"/>
    </source>
</evidence>
<dbReference type="RefSeq" id="WP_091239809.1">
    <property type="nucleotide sequence ID" value="NZ_FNAG01000002.1"/>
</dbReference>
<dbReference type="InterPro" id="IPR003594">
    <property type="entry name" value="HATPase_dom"/>
</dbReference>
<keyword evidence="10 11" id="KW-0472">Membrane</keyword>
<keyword evidence="6 11" id="KW-0812">Transmembrane</keyword>
<evidence type="ECO:0000256" key="2">
    <source>
        <dbReference type="ARBA" id="ARBA00004370"/>
    </source>
</evidence>
<dbReference type="PROSITE" id="PS50109">
    <property type="entry name" value="HIS_KIN"/>
    <property type="match status" value="1"/>
</dbReference>
<evidence type="ECO:0000256" key="11">
    <source>
        <dbReference type="SAM" id="Phobius"/>
    </source>
</evidence>
<evidence type="ECO:0000259" key="12">
    <source>
        <dbReference type="PROSITE" id="PS50109"/>
    </source>
</evidence>
<keyword evidence="4" id="KW-0597">Phosphoprotein</keyword>
<dbReference type="EMBL" id="FNAG01000002">
    <property type="protein sequence ID" value="SDD35874.1"/>
    <property type="molecule type" value="Genomic_DNA"/>
</dbReference>
<dbReference type="GO" id="GO:0005886">
    <property type="term" value="C:plasma membrane"/>
    <property type="evidence" value="ECO:0007669"/>
    <property type="project" value="TreeGrafter"/>
</dbReference>
<keyword evidence="15" id="KW-1185">Reference proteome</keyword>
<keyword evidence="9" id="KW-0902">Two-component regulatory system</keyword>
<evidence type="ECO:0000256" key="10">
    <source>
        <dbReference type="ARBA" id="ARBA00023136"/>
    </source>
</evidence>
<evidence type="ECO:0000256" key="6">
    <source>
        <dbReference type="ARBA" id="ARBA00022692"/>
    </source>
</evidence>
<gene>
    <name evidence="14" type="ORF">SAMN04488509_102145</name>
</gene>
<accession>A0A1G6U3V0</accession>
<sequence length="442" mass="48271">MNLAGRSLRARLLRVGLFGGMLLSLLAAWLLGEAFRVIAERGQLRILEQELAGIVGRLEGRPDGSLGMRDRPGAPDYERVFSGRYWQAGEDGSGYTSRSLWDFRASFSTPAGSRAALERIDGPTGQALLTLRQRVQVPRVRLPVEVWVGLDEGPLREDVQRFRGLTLVATALLFLLLAALLAVQVRLGLRPLKRLAAEVEQVRRGERARIGGEGLPAELGPLVAHLDELLEHHERSVQRARHAAADLAHALKTPLAALDAAAQRPGPELAETVREQSARMQAAVSRQLQAGVARDFRARSELAPVAATLIELMRRIHADRSLRIDARIEPKLQLPYAEDDLEELLGNLLDNACKWARSQVRLSAGSTPATLWLQLDDDGPGLSEDAATAARQRGVRLDERVPGSGLGLAIVEDLLNAAGGRLQLLRSDLGGLRARIEIDRGR</sequence>
<evidence type="ECO:0000256" key="8">
    <source>
        <dbReference type="ARBA" id="ARBA00022989"/>
    </source>
</evidence>
<dbReference type="SUPFAM" id="SSF47384">
    <property type="entry name" value="Homodimeric domain of signal transducing histidine kinase"/>
    <property type="match status" value="1"/>
</dbReference>
<feature type="domain" description="Histidine kinase" evidence="12">
    <location>
        <begin position="246"/>
        <end position="442"/>
    </location>
</feature>
<evidence type="ECO:0000256" key="5">
    <source>
        <dbReference type="ARBA" id="ARBA00022679"/>
    </source>
</evidence>
<comment type="catalytic activity">
    <reaction evidence="1">
        <text>ATP + protein L-histidine = ADP + protein N-phospho-L-histidine.</text>
        <dbReference type="EC" id="2.7.13.3"/>
    </reaction>
</comment>
<dbReference type="PANTHER" id="PTHR45436">
    <property type="entry name" value="SENSOR HISTIDINE KINASE YKOH"/>
    <property type="match status" value="1"/>
</dbReference>
<dbReference type="Proteomes" id="UP000199603">
    <property type="component" value="Unassembled WGS sequence"/>
</dbReference>
<dbReference type="Gene3D" id="1.10.287.130">
    <property type="match status" value="1"/>
</dbReference>
<feature type="transmembrane region" description="Helical" evidence="11">
    <location>
        <begin position="164"/>
        <end position="185"/>
    </location>
</feature>
<evidence type="ECO:0000256" key="7">
    <source>
        <dbReference type="ARBA" id="ARBA00022777"/>
    </source>
</evidence>
<dbReference type="EC" id="2.7.13.3" evidence="3"/>
<evidence type="ECO:0000313" key="15">
    <source>
        <dbReference type="Proteomes" id="UP000199603"/>
    </source>
</evidence>
<evidence type="ECO:0000256" key="3">
    <source>
        <dbReference type="ARBA" id="ARBA00012438"/>
    </source>
</evidence>
<keyword evidence="7 14" id="KW-0418">Kinase</keyword>
<dbReference type="SMART" id="SM00387">
    <property type="entry name" value="HATPase_c"/>
    <property type="match status" value="1"/>
</dbReference>
<keyword evidence="5" id="KW-0808">Transferase</keyword>
<dbReference type="Gene3D" id="3.30.565.10">
    <property type="entry name" value="Histidine kinase-like ATPase, C-terminal domain"/>
    <property type="match status" value="1"/>
</dbReference>
<evidence type="ECO:0000259" key="13">
    <source>
        <dbReference type="PROSITE" id="PS50885"/>
    </source>
</evidence>
<dbReference type="PRINTS" id="PR00344">
    <property type="entry name" value="BCTRLSENSOR"/>
</dbReference>
<evidence type="ECO:0000256" key="9">
    <source>
        <dbReference type="ARBA" id="ARBA00023012"/>
    </source>
</evidence>
<reference evidence="14 15" key="1">
    <citation type="submission" date="2016-10" db="EMBL/GenBank/DDBJ databases">
        <authorList>
            <person name="de Groot N.N."/>
        </authorList>
    </citation>
    <scope>NUCLEOTIDE SEQUENCE [LARGE SCALE GENOMIC DNA]</scope>
    <source>
        <strain evidence="14 15">DSM 16957</strain>
    </source>
</reference>
<dbReference type="OrthoDB" id="9809567at2"/>
<dbReference type="STRING" id="265719.SAMN04488509_102145"/>
<dbReference type="InterPro" id="IPR004358">
    <property type="entry name" value="Sig_transdc_His_kin-like_C"/>
</dbReference>
<dbReference type="InterPro" id="IPR005467">
    <property type="entry name" value="His_kinase_dom"/>
</dbReference>